<feature type="domain" description="Methyltransferase type 11" evidence="1">
    <location>
        <begin position="155"/>
        <end position="255"/>
    </location>
</feature>
<dbReference type="PANTHER" id="PTHR43591">
    <property type="entry name" value="METHYLTRANSFERASE"/>
    <property type="match status" value="1"/>
</dbReference>
<gene>
    <name evidence="2" type="ORF">OEZ85_008373</name>
</gene>
<evidence type="ECO:0000313" key="3">
    <source>
        <dbReference type="Proteomes" id="UP001244341"/>
    </source>
</evidence>
<dbReference type="SUPFAM" id="SSF53335">
    <property type="entry name" value="S-adenosyl-L-methionine-dependent methyltransferases"/>
    <property type="match status" value="1"/>
</dbReference>
<dbReference type="Proteomes" id="UP001244341">
    <property type="component" value="Chromosome 1b"/>
</dbReference>
<dbReference type="PANTHER" id="PTHR43591:SF99">
    <property type="entry name" value="OS06G0646000 PROTEIN"/>
    <property type="match status" value="1"/>
</dbReference>
<proteinExistence type="predicted"/>
<accession>A0ABY8TNC1</accession>
<protein>
    <recommendedName>
        <fullName evidence="1">Methyltransferase type 11 domain-containing protein</fullName>
    </recommendedName>
</protein>
<dbReference type="InterPro" id="IPR029063">
    <property type="entry name" value="SAM-dependent_MTases_sf"/>
</dbReference>
<dbReference type="InterPro" id="IPR013216">
    <property type="entry name" value="Methyltransf_11"/>
</dbReference>
<keyword evidence="3" id="KW-1185">Reference proteome</keyword>
<name>A0ABY8TNC1_TETOB</name>
<organism evidence="2 3">
    <name type="scientific">Tetradesmus obliquus</name>
    <name type="common">Green alga</name>
    <name type="synonym">Acutodesmus obliquus</name>
    <dbReference type="NCBI Taxonomy" id="3088"/>
    <lineage>
        <taxon>Eukaryota</taxon>
        <taxon>Viridiplantae</taxon>
        <taxon>Chlorophyta</taxon>
        <taxon>core chlorophytes</taxon>
        <taxon>Chlorophyceae</taxon>
        <taxon>CS clade</taxon>
        <taxon>Sphaeropleales</taxon>
        <taxon>Scenedesmaceae</taxon>
        <taxon>Tetradesmus</taxon>
    </lineage>
</organism>
<reference evidence="2 3" key="1">
    <citation type="submission" date="2023-05" db="EMBL/GenBank/DDBJ databases">
        <title>A 100% complete, gapless, phased diploid assembly of the Scenedesmus obliquus UTEX 3031 genome.</title>
        <authorList>
            <person name="Biondi T.C."/>
            <person name="Hanschen E.R."/>
            <person name="Kwon T."/>
            <person name="Eng W."/>
            <person name="Kruse C.P.S."/>
            <person name="Koehler S.I."/>
            <person name="Kunde Y."/>
            <person name="Gleasner C.D."/>
            <person name="You Mak K.T."/>
            <person name="Polle J."/>
            <person name="Hovde B.T."/>
            <person name="Starkenburg S.R."/>
        </authorList>
    </citation>
    <scope>NUCLEOTIDE SEQUENCE [LARGE SCALE GENOMIC DNA]</scope>
    <source>
        <strain evidence="2 3">DOE0152z</strain>
    </source>
</reference>
<dbReference type="CDD" id="cd02440">
    <property type="entry name" value="AdoMet_MTases"/>
    <property type="match status" value="1"/>
</dbReference>
<evidence type="ECO:0000259" key="1">
    <source>
        <dbReference type="Pfam" id="PF08241"/>
    </source>
</evidence>
<dbReference type="EMBL" id="CP126208">
    <property type="protein sequence ID" value="WIA08958.1"/>
    <property type="molecule type" value="Genomic_DNA"/>
</dbReference>
<dbReference type="Gene3D" id="3.40.50.150">
    <property type="entry name" value="Vaccinia Virus protein VP39"/>
    <property type="match status" value="1"/>
</dbReference>
<dbReference type="Pfam" id="PF08241">
    <property type="entry name" value="Methyltransf_11"/>
    <property type="match status" value="1"/>
</dbReference>
<evidence type="ECO:0000313" key="2">
    <source>
        <dbReference type="EMBL" id="WIA08958.1"/>
    </source>
</evidence>
<sequence length="344" mass="37550">MRQLHKQCAAPQQHDARRAARTVVRVASAEPVTSAGAAAANPQTDFKFACPICLTTEFVVQGSAPYQACRCGRCGRSFEAKGQYLDLTLTSGVAQQVYEQKMWQGTELFRQPLVSFVYERGWRQNFAGAGFPGAEKEFEMAMQYLQPAQGGVLIDASCGTGLFTRLFARSKKFAGVVALDFSESMLQQAQQFFAQDAALKAGTPIVAVRGDIGRLPFATGSVDAIHAGAAIHCWPNPQAAMAEISRVLKPGGVFVASTFLTPLAPLGELIGDSTVRPLSQPVSTVIETFNPFGRSNQTFRYWEEDELKDLVAAVGLTDYTRTRSRMFIMFAATKPAAERQPEQW</sequence>